<dbReference type="EMBL" id="JACCJZ010000017">
    <property type="protein sequence ID" value="NYZ63104.1"/>
    <property type="molecule type" value="Genomic_DNA"/>
</dbReference>
<comment type="caution">
    <text evidence="6">The sequence shown here is derived from an EMBL/GenBank/DDBJ whole genome shotgun (WGS) entry which is preliminary data.</text>
</comment>
<keyword evidence="4" id="KW-0456">Lyase</keyword>
<evidence type="ECO:0000313" key="6">
    <source>
        <dbReference type="EMBL" id="NYZ63104.1"/>
    </source>
</evidence>
<dbReference type="SUPFAM" id="SSF51316">
    <property type="entry name" value="Mss4-like"/>
    <property type="match status" value="1"/>
</dbReference>
<dbReference type="PANTHER" id="PTHR33337:SF40">
    <property type="entry name" value="CENP-V_GFA DOMAIN-CONTAINING PROTEIN-RELATED"/>
    <property type="match status" value="1"/>
</dbReference>
<feature type="domain" description="CENP-V/GFA" evidence="5">
    <location>
        <begin position="7"/>
        <end position="121"/>
    </location>
</feature>
<keyword evidence="7" id="KW-1185">Reference proteome</keyword>
<protein>
    <submittedName>
        <fullName evidence="6">GFA family protein</fullName>
    </submittedName>
</protein>
<evidence type="ECO:0000256" key="1">
    <source>
        <dbReference type="ARBA" id="ARBA00005495"/>
    </source>
</evidence>
<keyword evidence="2" id="KW-0479">Metal-binding</keyword>
<sequence>MATEQRAQGQCLCGSVVISIPAGDAGISVCHCRMCRRWGGGPAMVVHAGPGLRIEQGGGLVSRFASSEWAERAFCAQCGSHLFYRSLADDAHYVAAGLFETLPGATLTMEIFVDAKPDWYAFVEAGERLTEAEFLARMGAAG</sequence>
<gene>
    <name evidence="6" type="ORF">H0E82_10065</name>
</gene>
<name>A0A7Z0QS25_9GAMM</name>
<evidence type="ECO:0000259" key="5">
    <source>
        <dbReference type="PROSITE" id="PS51891"/>
    </source>
</evidence>
<dbReference type="InterPro" id="IPR006913">
    <property type="entry name" value="CENP-V/GFA"/>
</dbReference>
<organism evidence="6 7">
    <name type="scientific">Luteimonas deserti</name>
    <dbReference type="NCBI Taxonomy" id="2752306"/>
    <lineage>
        <taxon>Bacteria</taxon>
        <taxon>Pseudomonadati</taxon>
        <taxon>Pseudomonadota</taxon>
        <taxon>Gammaproteobacteria</taxon>
        <taxon>Lysobacterales</taxon>
        <taxon>Lysobacteraceae</taxon>
        <taxon>Luteimonas</taxon>
    </lineage>
</organism>
<evidence type="ECO:0000256" key="2">
    <source>
        <dbReference type="ARBA" id="ARBA00022723"/>
    </source>
</evidence>
<evidence type="ECO:0000256" key="3">
    <source>
        <dbReference type="ARBA" id="ARBA00022833"/>
    </source>
</evidence>
<reference evidence="6 7" key="1">
    <citation type="submission" date="2020-07" db="EMBL/GenBank/DDBJ databases">
        <title>isolation of Luteimonas sp. SJ-16.</title>
        <authorList>
            <person name="Huang X.-X."/>
            <person name="Xu L."/>
            <person name="Sun J.-Q."/>
        </authorList>
    </citation>
    <scope>NUCLEOTIDE SEQUENCE [LARGE SCALE GENOMIC DNA]</scope>
    <source>
        <strain evidence="6 7">SJ-16</strain>
    </source>
</reference>
<evidence type="ECO:0000313" key="7">
    <source>
        <dbReference type="Proteomes" id="UP000589896"/>
    </source>
</evidence>
<evidence type="ECO:0000256" key="4">
    <source>
        <dbReference type="ARBA" id="ARBA00023239"/>
    </source>
</evidence>
<dbReference type="PROSITE" id="PS51891">
    <property type="entry name" value="CENP_V_GFA"/>
    <property type="match status" value="1"/>
</dbReference>
<dbReference type="InterPro" id="IPR011057">
    <property type="entry name" value="Mss4-like_sf"/>
</dbReference>
<proteinExistence type="inferred from homology"/>
<dbReference type="GO" id="GO:0046872">
    <property type="term" value="F:metal ion binding"/>
    <property type="evidence" value="ECO:0007669"/>
    <property type="project" value="UniProtKB-KW"/>
</dbReference>
<dbReference type="GO" id="GO:0016846">
    <property type="term" value="F:carbon-sulfur lyase activity"/>
    <property type="evidence" value="ECO:0007669"/>
    <property type="project" value="InterPro"/>
</dbReference>
<keyword evidence="3" id="KW-0862">Zinc</keyword>
<dbReference type="Pfam" id="PF04828">
    <property type="entry name" value="GFA"/>
    <property type="match status" value="1"/>
</dbReference>
<dbReference type="PANTHER" id="PTHR33337">
    <property type="entry name" value="GFA DOMAIN-CONTAINING PROTEIN"/>
    <property type="match status" value="1"/>
</dbReference>
<dbReference type="Proteomes" id="UP000589896">
    <property type="component" value="Unassembled WGS sequence"/>
</dbReference>
<accession>A0A7Z0QS25</accession>
<dbReference type="AlphaFoldDB" id="A0A7Z0QS25"/>
<dbReference type="RefSeq" id="WP_180545324.1">
    <property type="nucleotide sequence ID" value="NZ_JACCJZ010000017.1"/>
</dbReference>
<comment type="similarity">
    <text evidence="1">Belongs to the Gfa family.</text>
</comment>
<dbReference type="Gene3D" id="3.90.1590.10">
    <property type="entry name" value="glutathione-dependent formaldehyde- activating enzyme (gfa)"/>
    <property type="match status" value="1"/>
</dbReference>